<comment type="catalytic activity">
    <reaction evidence="4 5">
        <text>a 3'-end 3'-phospho-ribonucleotide-RNA + ATP = a 3'-end 2',3'-cyclophospho-ribonucleotide-RNA + AMP + diphosphate</text>
        <dbReference type="Rhea" id="RHEA:23976"/>
        <dbReference type="Rhea" id="RHEA-COMP:10463"/>
        <dbReference type="Rhea" id="RHEA-COMP:10464"/>
        <dbReference type="ChEBI" id="CHEBI:30616"/>
        <dbReference type="ChEBI" id="CHEBI:33019"/>
        <dbReference type="ChEBI" id="CHEBI:83062"/>
        <dbReference type="ChEBI" id="CHEBI:83064"/>
        <dbReference type="ChEBI" id="CHEBI:456215"/>
        <dbReference type="EC" id="6.5.1.4"/>
    </reaction>
</comment>
<comment type="caution">
    <text evidence="9">The sequence shown here is derived from an EMBL/GenBank/DDBJ whole genome shotgun (WGS) entry which is preliminary data.</text>
</comment>
<dbReference type="STRING" id="391625.PPSIR1_18167"/>
<dbReference type="SUPFAM" id="SSF52913">
    <property type="entry name" value="RNA 3'-terminal phosphate cyclase, RPTC, insert domain"/>
    <property type="match status" value="1"/>
</dbReference>
<dbReference type="Proteomes" id="UP000005801">
    <property type="component" value="Unassembled WGS sequence"/>
</dbReference>
<dbReference type="InterPro" id="IPR023797">
    <property type="entry name" value="RNA3'_phos_cyclase_dom"/>
</dbReference>
<dbReference type="Pfam" id="PF01137">
    <property type="entry name" value="RTC"/>
    <property type="match status" value="1"/>
</dbReference>
<dbReference type="PANTHER" id="PTHR11096:SF0">
    <property type="entry name" value="RNA 3'-TERMINAL PHOSPHATE CYCLASE"/>
    <property type="match status" value="1"/>
</dbReference>
<comment type="similarity">
    <text evidence="1 5">Belongs to the RNA 3'-terminal cyclase family. Type 1 subfamily.</text>
</comment>
<dbReference type="GO" id="GO:0003963">
    <property type="term" value="F:RNA-3'-phosphate cyclase activity"/>
    <property type="evidence" value="ECO:0007669"/>
    <property type="project" value="UniProtKB-UniRule"/>
</dbReference>
<dbReference type="GO" id="GO:0005524">
    <property type="term" value="F:ATP binding"/>
    <property type="evidence" value="ECO:0007669"/>
    <property type="project" value="UniProtKB-KW"/>
</dbReference>
<evidence type="ECO:0000313" key="10">
    <source>
        <dbReference type="Proteomes" id="UP000005801"/>
    </source>
</evidence>
<dbReference type="OrthoDB" id="9789235at2"/>
<evidence type="ECO:0000256" key="5">
    <source>
        <dbReference type="HAMAP-Rule" id="MF_00200"/>
    </source>
</evidence>
<dbReference type="RefSeq" id="WP_006974189.1">
    <property type="nucleotide sequence ID" value="NZ_ABCS01000061.1"/>
</dbReference>
<sequence length="347" mass="36623">MTDFITIDGRLGEGGGQILRSSLALSAITGRPFTIEHIRAKRRKPGLLRQHLTAVRAAATIANAELEGDALGSGSLRFCPGAIEHGEHRFAVGSAGSAMLVLQTVLWPLLVTPGRSTLVLEGGTHNPMAPPFEFITRAFLPLMRRLGVVADARLEQAGFYPAGGGRVVVELEGGHPIAGLSLDARGAVLERRAEALIANLPGRIGKRELACVRDELGWSRDEGAVVELRGRGPGNALCLSVTCEALTEVVTAFGSKGVAAEEVARRAVAQLRAWLDAGVPVGEHLADQLLIPMALAASASWGRGEPSSFVTLEPSDHTRTNAAIIGRFVPASFAFEAIGEGRFRVSL</sequence>
<evidence type="ECO:0000313" key="9">
    <source>
        <dbReference type="EMBL" id="EDM76621.1"/>
    </source>
</evidence>
<dbReference type="Pfam" id="PF05189">
    <property type="entry name" value="RTC_insert"/>
    <property type="match status" value="1"/>
</dbReference>
<dbReference type="EMBL" id="ABCS01000061">
    <property type="protein sequence ID" value="EDM76621.1"/>
    <property type="molecule type" value="Genomic_DNA"/>
</dbReference>
<evidence type="ECO:0000259" key="7">
    <source>
        <dbReference type="Pfam" id="PF01137"/>
    </source>
</evidence>
<dbReference type="PIRSF" id="PIRSF005378">
    <property type="entry name" value="RNA3'_term_phos_cycl_euk"/>
    <property type="match status" value="1"/>
</dbReference>
<dbReference type="Gene3D" id="3.65.10.20">
    <property type="entry name" value="RNA 3'-terminal phosphate cyclase domain"/>
    <property type="match status" value="1"/>
</dbReference>
<evidence type="ECO:0000256" key="6">
    <source>
        <dbReference type="NCBIfam" id="TIGR03399"/>
    </source>
</evidence>
<dbReference type="NCBIfam" id="NF003246">
    <property type="entry name" value="PRK04204.1-2"/>
    <property type="match status" value="1"/>
</dbReference>
<feature type="binding site" evidence="5">
    <location>
        <begin position="284"/>
        <end position="288"/>
    </location>
    <ligand>
        <name>ATP</name>
        <dbReference type="ChEBI" id="CHEBI:30616"/>
    </ligand>
</feature>
<keyword evidence="10" id="KW-1185">Reference proteome</keyword>
<feature type="binding site" evidence="5">
    <location>
        <position position="103"/>
    </location>
    <ligand>
        <name>ATP</name>
        <dbReference type="ChEBI" id="CHEBI:30616"/>
    </ligand>
</feature>
<keyword evidence="5" id="KW-0963">Cytoplasm</keyword>
<evidence type="ECO:0000256" key="2">
    <source>
        <dbReference type="ARBA" id="ARBA00022598"/>
    </source>
</evidence>
<feature type="domain" description="RNA 3'-terminal phosphate cyclase insert" evidence="8">
    <location>
        <begin position="184"/>
        <end position="275"/>
    </location>
</feature>
<dbReference type="InterPro" id="IPR037136">
    <property type="entry name" value="RNA3'_phos_cyclase_dom_sf"/>
</dbReference>
<proteinExistence type="inferred from homology"/>
<organism evidence="9 10">
    <name type="scientific">Plesiocystis pacifica SIR-1</name>
    <dbReference type="NCBI Taxonomy" id="391625"/>
    <lineage>
        <taxon>Bacteria</taxon>
        <taxon>Pseudomonadati</taxon>
        <taxon>Myxococcota</taxon>
        <taxon>Polyangia</taxon>
        <taxon>Nannocystales</taxon>
        <taxon>Nannocystaceae</taxon>
        <taxon>Plesiocystis</taxon>
    </lineage>
</organism>
<keyword evidence="5" id="KW-0067">ATP-binding</keyword>
<protein>
    <recommendedName>
        <fullName evidence="5 6">RNA 3'-terminal phosphate cyclase</fullName>
        <shortName evidence="5">RNA cyclase</shortName>
        <shortName evidence="5">RNA-3'-phosphate cyclase</shortName>
        <ecNumber evidence="5 6">6.5.1.4</ecNumber>
    </recommendedName>
</protein>
<dbReference type="InterPro" id="IPR000228">
    <property type="entry name" value="RNA3'_term_phos_cyc"/>
</dbReference>
<feature type="active site" description="Tele-AMP-histidine intermediate" evidence="5">
    <location>
        <position position="317"/>
    </location>
</feature>
<evidence type="ECO:0000256" key="1">
    <source>
        <dbReference type="ARBA" id="ARBA00009206"/>
    </source>
</evidence>
<dbReference type="EC" id="6.5.1.4" evidence="5 6"/>
<dbReference type="AlphaFoldDB" id="A6GBU8"/>
<evidence type="ECO:0000256" key="4">
    <source>
        <dbReference type="ARBA" id="ARBA00024481"/>
    </source>
</evidence>
<dbReference type="InterPro" id="IPR013792">
    <property type="entry name" value="RNA3'P_cycl/enolpyr_Trfase_a/b"/>
</dbReference>
<comment type="function">
    <text evidence="5">Catalyzes the conversion of 3'-phosphate to a 2',3'-cyclic phosphodiester at the end of RNA. The mechanism of action of the enzyme occurs in 3 steps: (A) adenylation of the enzyme by ATP; (B) transfer of adenylate to an RNA-N3'P to produce RNA-N3'PP5'A; (C) and attack of the adjacent 2'-hydroxyl on the 3'-phosphorus in the diester linkage to produce the cyclic end product. The biological role of this enzyme is unknown but it is likely to function in some aspects of cellular RNA processing.</text>
</comment>
<keyword evidence="2 5" id="KW-0436">Ligase</keyword>
<accession>A6GBU8</accession>
<dbReference type="SUPFAM" id="SSF55205">
    <property type="entry name" value="EPT/RTPC-like"/>
    <property type="match status" value="1"/>
</dbReference>
<reference evidence="9 10" key="1">
    <citation type="submission" date="2007-06" db="EMBL/GenBank/DDBJ databases">
        <authorList>
            <person name="Shimkets L."/>
            <person name="Ferriera S."/>
            <person name="Johnson J."/>
            <person name="Kravitz S."/>
            <person name="Beeson K."/>
            <person name="Sutton G."/>
            <person name="Rogers Y.-H."/>
            <person name="Friedman R."/>
            <person name="Frazier M."/>
            <person name="Venter J.C."/>
        </authorList>
    </citation>
    <scope>NUCLEOTIDE SEQUENCE [LARGE SCALE GENOMIC DNA]</scope>
    <source>
        <strain evidence="9 10">SIR-1</strain>
    </source>
</reference>
<gene>
    <name evidence="5" type="primary">rtcA</name>
    <name evidence="9" type="ORF">PPSIR1_18167</name>
</gene>
<evidence type="ECO:0000256" key="3">
    <source>
        <dbReference type="ARBA" id="ARBA00022741"/>
    </source>
</evidence>
<dbReference type="HAMAP" id="MF_00200">
    <property type="entry name" value="RTC"/>
    <property type="match status" value="1"/>
</dbReference>
<dbReference type="eggNOG" id="COG0430">
    <property type="taxonomic scope" value="Bacteria"/>
</dbReference>
<evidence type="ECO:0000259" key="8">
    <source>
        <dbReference type="Pfam" id="PF05189"/>
    </source>
</evidence>
<comment type="subcellular location">
    <subcellularLocation>
        <location evidence="5">Cytoplasm</location>
    </subcellularLocation>
</comment>
<dbReference type="InterPro" id="IPR036553">
    <property type="entry name" value="RPTC_insert"/>
</dbReference>
<dbReference type="NCBIfam" id="TIGR03399">
    <property type="entry name" value="RNA_3prim_cycl"/>
    <property type="match status" value="1"/>
</dbReference>
<dbReference type="InterPro" id="IPR013791">
    <property type="entry name" value="RNA3'-term_phos_cycl_insert"/>
</dbReference>
<dbReference type="InterPro" id="IPR017770">
    <property type="entry name" value="RNA3'_term_phos_cyc_type_1"/>
</dbReference>
<dbReference type="GO" id="GO:0005737">
    <property type="term" value="C:cytoplasm"/>
    <property type="evidence" value="ECO:0007669"/>
    <property type="project" value="UniProtKB-SubCell"/>
</dbReference>
<name>A6GBU8_9BACT</name>
<feature type="domain" description="RNA 3'-terminal phosphate cyclase" evidence="7">
    <location>
        <begin position="12"/>
        <end position="334"/>
    </location>
</feature>
<dbReference type="PANTHER" id="PTHR11096">
    <property type="entry name" value="RNA 3' TERMINAL PHOSPHATE CYCLASE"/>
    <property type="match status" value="1"/>
</dbReference>
<dbReference type="Gene3D" id="3.30.360.20">
    <property type="entry name" value="RNA 3'-terminal phosphate cyclase, insert domain"/>
    <property type="match status" value="1"/>
</dbReference>
<dbReference type="GO" id="GO:0006396">
    <property type="term" value="P:RNA processing"/>
    <property type="evidence" value="ECO:0007669"/>
    <property type="project" value="UniProtKB-UniRule"/>
</dbReference>
<keyword evidence="3 5" id="KW-0547">Nucleotide-binding</keyword>